<dbReference type="EMBL" id="CAJNOK010017409">
    <property type="protein sequence ID" value="CAF1263379.1"/>
    <property type="molecule type" value="Genomic_DNA"/>
</dbReference>
<reference evidence="2" key="1">
    <citation type="submission" date="2021-02" db="EMBL/GenBank/DDBJ databases">
        <authorList>
            <person name="Nowell W R."/>
        </authorList>
    </citation>
    <scope>NUCLEOTIDE SEQUENCE</scope>
</reference>
<dbReference type="InterPro" id="IPR018637">
    <property type="entry name" value="DUF2059"/>
</dbReference>
<dbReference type="AlphaFoldDB" id="A0A8S2EMK9"/>
<gene>
    <name evidence="2" type="ORF">OVA965_LOCUS26838</name>
    <name evidence="3" type="ORF">TMI583_LOCUS27580</name>
</gene>
<dbReference type="Proteomes" id="UP000682733">
    <property type="component" value="Unassembled WGS sequence"/>
</dbReference>
<evidence type="ECO:0000313" key="2">
    <source>
        <dbReference type="EMBL" id="CAF1263379.1"/>
    </source>
</evidence>
<protein>
    <recommendedName>
        <fullName evidence="1">DUF2059 domain-containing protein</fullName>
    </recommendedName>
</protein>
<proteinExistence type="predicted"/>
<dbReference type="EMBL" id="CAJOBA010038967">
    <property type="protein sequence ID" value="CAF4069802.1"/>
    <property type="molecule type" value="Genomic_DNA"/>
</dbReference>
<dbReference type="Proteomes" id="UP000677228">
    <property type="component" value="Unassembled WGS sequence"/>
</dbReference>
<dbReference type="Pfam" id="PF09832">
    <property type="entry name" value="DUF2059"/>
    <property type="match status" value="1"/>
</dbReference>
<evidence type="ECO:0000313" key="3">
    <source>
        <dbReference type="EMBL" id="CAF4069802.1"/>
    </source>
</evidence>
<evidence type="ECO:0000259" key="1">
    <source>
        <dbReference type="Pfam" id="PF09832"/>
    </source>
</evidence>
<name>A0A8S2EMK9_9BILA</name>
<sequence length="133" mass="15723">MTTNDDEYSKTLLETLELFDKMGIEKIFNTAMELPLSQSPLITSDMENKIKEFIQKYFSFNHIKMDLAKMYMDHFNSRDIQHYTEFYSTDFGQKLAHAETIIAEQLQIMTQQLLQKHASELQTILSQQNDDER</sequence>
<evidence type="ECO:0000313" key="4">
    <source>
        <dbReference type="Proteomes" id="UP000677228"/>
    </source>
</evidence>
<accession>A0A8S2EMK9</accession>
<comment type="caution">
    <text evidence="2">The sequence shown here is derived from an EMBL/GenBank/DDBJ whole genome shotgun (WGS) entry which is preliminary data.</text>
</comment>
<organism evidence="2 4">
    <name type="scientific">Didymodactylos carnosus</name>
    <dbReference type="NCBI Taxonomy" id="1234261"/>
    <lineage>
        <taxon>Eukaryota</taxon>
        <taxon>Metazoa</taxon>
        <taxon>Spiralia</taxon>
        <taxon>Gnathifera</taxon>
        <taxon>Rotifera</taxon>
        <taxon>Eurotatoria</taxon>
        <taxon>Bdelloidea</taxon>
        <taxon>Philodinida</taxon>
        <taxon>Philodinidae</taxon>
        <taxon>Didymodactylos</taxon>
    </lineage>
</organism>
<feature type="domain" description="DUF2059" evidence="1">
    <location>
        <begin position="63"/>
        <end position="119"/>
    </location>
</feature>